<name>A0A0X3TZ21_9RHOB</name>
<evidence type="ECO:0000256" key="1">
    <source>
        <dbReference type="ARBA" id="ARBA00004141"/>
    </source>
</evidence>
<evidence type="ECO:0000313" key="8">
    <source>
        <dbReference type="Proteomes" id="UP000053791"/>
    </source>
</evidence>
<keyword evidence="8" id="KW-1185">Reference proteome</keyword>
<dbReference type="AlphaFoldDB" id="A0A0X3TZ21"/>
<keyword evidence="4 5" id="KW-0472">Membrane</keyword>
<dbReference type="RefSeq" id="WP_068346440.1">
    <property type="nucleotide sequence ID" value="NZ_LQBQ01000012.1"/>
</dbReference>
<dbReference type="STRING" id="1685379.AVO45_07165"/>
<comment type="caution">
    <text evidence="7">The sequence shown here is derived from an EMBL/GenBank/DDBJ whole genome shotgun (WGS) entry which is preliminary data.</text>
</comment>
<keyword evidence="2 5" id="KW-0812">Transmembrane</keyword>
<dbReference type="GO" id="GO:0016020">
    <property type="term" value="C:membrane"/>
    <property type="evidence" value="ECO:0007669"/>
    <property type="project" value="UniProtKB-SubCell"/>
</dbReference>
<accession>A0A0X3TZ21</accession>
<dbReference type="InterPro" id="IPR010432">
    <property type="entry name" value="RDD"/>
</dbReference>
<dbReference type="Pfam" id="PF06271">
    <property type="entry name" value="RDD"/>
    <property type="match status" value="1"/>
</dbReference>
<evidence type="ECO:0000256" key="2">
    <source>
        <dbReference type="ARBA" id="ARBA00022692"/>
    </source>
</evidence>
<protein>
    <recommendedName>
        <fullName evidence="6">RDD domain-containing protein</fullName>
    </recommendedName>
</protein>
<evidence type="ECO:0000256" key="5">
    <source>
        <dbReference type="SAM" id="Phobius"/>
    </source>
</evidence>
<keyword evidence="3 5" id="KW-1133">Transmembrane helix</keyword>
<comment type="subcellular location">
    <subcellularLocation>
        <location evidence="1">Membrane</location>
        <topology evidence="1">Multi-pass membrane protein</topology>
    </subcellularLocation>
</comment>
<evidence type="ECO:0000256" key="4">
    <source>
        <dbReference type="ARBA" id="ARBA00023136"/>
    </source>
</evidence>
<evidence type="ECO:0000256" key="3">
    <source>
        <dbReference type="ARBA" id="ARBA00022989"/>
    </source>
</evidence>
<feature type="transmembrane region" description="Helical" evidence="5">
    <location>
        <begin position="60"/>
        <end position="80"/>
    </location>
</feature>
<feature type="domain" description="RDD" evidence="6">
    <location>
        <begin position="18"/>
        <end position="134"/>
    </location>
</feature>
<dbReference type="Proteomes" id="UP000053791">
    <property type="component" value="Unassembled WGS sequence"/>
</dbReference>
<dbReference type="EMBL" id="LQBQ01000012">
    <property type="protein sequence ID" value="KUJ80804.1"/>
    <property type="molecule type" value="Genomic_DNA"/>
</dbReference>
<organism evidence="7 8">
    <name type="scientific">Ruegeria marisrubri</name>
    <dbReference type="NCBI Taxonomy" id="1685379"/>
    <lineage>
        <taxon>Bacteria</taxon>
        <taxon>Pseudomonadati</taxon>
        <taxon>Pseudomonadota</taxon>
        <taxon>Alphaproteobacteria</taxon>
        <taxon>Rhodobacterales</taxon>
        <taxon>Roseobacteraceae</taxon>
        <taxon>Ruegeria</taxon>
    </lineage>
</organism>
<proteinExistence type="predicted"/>
<evidence type="ECO:0000313" key="7">
    <source>
        <dbReference type="EMBL" id="KUJ80804.1"/>
    </source>
</evidence>
<feature type="transmembrane region" description="Helical" evidence="5">
    <location>
        <begin position="30"/>
        <end position="54"/>
    </location>
</feature>
<sequence>MSHLPDPDRQPEFYQTVAVKRFFAWLFDTIVILVLSLVIVLLTAFVGAFVWPILYLTVGFIYRVVTIANGSATWGMRFVGIELRDAYGARLDTGLALAHTAGYTVSMAFPVLQVISVIMMLTSARCQGLTDVLLGTVALNRRVTA</sequence>
<reference evidence="7 8" key="1">
    <citation type="submission" date="2015-12" db="EMBL/GenBank/DDBJ databases">
        <authorList>
            <person name="Shamseldin A."/>
            <person name="Moawad H."/>
            <person name="Abd El-Rahim W.M."/>
            <person name="Sadowsky M.J."/>
        </authorList>
    </citation>
    <scope>NUCLEOTIDE SEQUENCE [LARGE SCALE GENOMIC DNA]</scope>
    <source>
        <strain evidence="7 8">ZGT118</strain>
    </source>
</reference>
<gene>
    <name evidence="7" type="ORF">AVO45_07165</name>
</gene>
<feature type="transmembrane region" description="Helical" evidence="5">
    <location>
        <begin position="101"/>
        <end position="121"/>
    </location>
</feature>
<dbReference type="OrthoDB" id="7270324at2"/>
<evidence type="ECO:0000259" key="6">
    <source>
        <dbReference type="Pfam" id="PF06271"/>
    </source>
</evidence>